<feature type="compositionally biased region" description="Acidic residues" evidence="7">
    <location>
        <begin position="71"/>
        <end position="80"/>
    </location>
</feature>
<dbReference type="EMBL" id="PKMF04000227">
    <property type="protein sequence ID" value="KAK7842095.1"/>
    <property type="molecule type" value="Genomic_DNA"/>
</dbReference>
<dbReference type="PROSITE" id="PS50330">
    <property type="entry name" value="UIM"/>
    <property type="match status" value="1"/>
</dbReference>
<feature type="compositionally biased region" description="Basic and acidic residues" evidence="7">
    <location>
        <begin position="93"/>
        <end position="107"/>
    </location>
</feature>
<feature type="domain" description="LIM zinc-binding" evidence="8">
    <location>
        <begin position="1104"/>
        <end position="1164"/>
    </location>
</feature>
<dbReference type="PANTHER" id="PTHR24209">
    <property type="entry name" value="PROTEIN DA1-RELATED 2"/>
    <property type="match status" value="1"/>
</dbReference>
<keyword evidence="1 6" id="KW-0479">Metal-binding</keyword>
<keyword evidence="10" id="KW-1185">Reference proteome</keyword>
<dbReference type="PROSITE" id="PS00478">
    <property type="entry name" value="LIM_DOMAIN_1"/>
    <property type="match status" value="2"/>
</dbReference>
<dbReference type="GO" id="GO:0046872">
    <property type="term" value="F:metal ion binding"/>
    <property type="evidence" value="ECO:0007669"/>
    <property type="project" value="UniProtKB-KW"/>
</dbReference>
<evidence type="ECO:0000259" key="8">
    <source>
        <dbReference type="PROSITE" id="PS50023"/>
    </source>
</evidence>
<protein>
    <submittedName>
        <fullName evidence="9">Protein da1-related 1</fullName>
    </submittedName>
</protein>
<feature type="domain" description="LIM zinc-binding" evidence="8">
    <location>
        <begin position="158"/>
        <end position="218"/>
    </location>
</feature>
<proteinExistence type="predicted"/>
<dbReference type="SMART" id="SM00726">
    <property type="entry name" value="UIM"/>
    <property type="match status" value="5"/>
</dbReference>
<dbReference type="GO" id="GO:0032875">
    <property type="term" value="P:regulation of DNA endoreduplication"/>
    <property type="evidence" value="ECO:0007669"/>
    <property type="project" value="UniProtKB-ARBA"/>
</dbReference>
<feature type="compositionally biased region" description="Low complexity" evidence="7">
    <location>
        <begin position="923"/>
        <end position="941"/>
    </location>
</feature>
<dbReference type="PROSITE" id="PS50023">
    <property type="entry name" value="LIM_DOMAIN_2"/>
    <property type="match status" value="2"/>
</dbReference>
<dbReference type="Proteomes" id="UP000237347">
    <property type="component" value="Unassembled WGS sequence"/>
</dbReference>
<dbReference type="Gene3D" id="2.10.110.10">
    <property type="entry name" value="Cysteine Rich Protein"/>
    <property type="match status" value="2"/>
</dbReference>
<evidence type="ECO:0000256" key="2">
    <source>
        <dbReference type="ARBA" id="ARBA00022737"/>
    </source>
</evidence>
<dbReference type="InterPro" id="IPR003903">
    <property type="entry name" value="UIM_dom"/>
</dbReference>
<keyword evidence="4" id="KW-0832">Ubl conjugation</keyword>
<feature type="compositionally biased region" description="Low complexity" evidence="7">
    <location>
        <begin position="421"/>
        <end position="439"/>
    </location>
</feature>
<organism evidence="9 10">
    <name type="scientific">Quercus suber</name>
    <name type="common">Cork oak</name>
    <dbReference type="NCBI Taxonomy" id="58331"/>
    <lineage>
        <taxon>Eukaryota</taxon>
        <taxon>Viridiplantae</taxon>
        <taxon>Streptophyta</taxon>
        <taxon>Embryophyta</taxon>
        <taxon>Tracheophyta</taxon>
        <taxon>Spermatophyta</taxon>
        <taxon>Magnoliopsida</taxon>
        <taxon>eudicotyledons</taxon>
        <taxon>Gunneridae</taxon>
        <taxon>Pentapetalae</taxon>
        <taxon>rosids</taxon>
        <taxon>fabids</taxon>
        <taxon>Fagales</taxon>
        <taxon>Fagaceae</taxon>
        <taxon>Quercus</taxon>
    </lineage>
</organism>
<dbReference type="InterPro" id="IPR045218">
    <property type="entry name" value="DA1-like"/>
</dbReference>
<dbReference type="Pfam" id="PF23625">
    <property type="entry name" value="UIM_2"/>
    <property type="match status" value="7"/>
</dbReference>
<dbReference type="Pfam" id="PF12315">
    <property type="entry name" value="DA1-like"/>
    <property type="match status" value="4"/>
</dbReference>
<sequence length="1423" mass="161999">MIVCIMGWLTKVFKGSNHRGQYHGTHGDGRSWDGAHGSADEWADIEKEELDCAIAISLSEQDQKGKKVIDDDSQSEEDECLAGAKSEEDESLAEAKSEEDEHLHEVKSEEEEHVSKAQLEEDEQLAKAIQESLFLDSPPHDNRNIFQPYPFSFPSGYRICAGCNTEIGHGRFLSCMGAVWHPACFRCHACNLPINDHEFSMSGKRPYHKSCYKEQHHPRCDVCKIFIPTNSAGLIEYRAHPFWMQKYCPSHEHDRTPRCCSCERMEPLYLEIQDFYEGLHMKVEQQVPMLLVERQALNEAMEGEKNGHHHMPETRGLCLSEEQTVTTISRRPRMANNQFIDMITEPRRLIRRCEVTAILVLYGLPRLLTGSILAHEMMHAWLRLKGYPNLSPEVEEGICQVLAYMWLDSEIYAASASDVASSSSSSSPSSSSSSSSSSSKKGKRSDFEKELGKFFKHQIETDTSEAYGGGFKKGNGAIPTNSAGLIEYRAHPFWMQKYCPSHEHDRTPRCCSCERMEPLYLEIQDFYEGLHMKVEQQVPMLLVERQALNEAMEGEKNGHHHMPETRGLCLSEEQTVTTISRRPRMANNQFIDMITEPRRLIRRCEVTAILVLYGLPRLLTGSILAHEMMHAWLRLKGYPNLSPEVEEGICQVLAHMWLDSEIYAASASDVASSSSSSSPSSSSSSSSSSSKKGKRSDFEKELGKFFKHQIETDTSEAYGGGFKKGNGAIPTNSAGLIEYRAHPFWMQKYCPSHEHDRTPRCCSCERMEPLYLEIQDFYEGLHMKVEQQVPMLLVERQALNEAMEGEKNGHHHMPETRGLCLSEEQTVTTISRRPRMADNQFIDMITEPRRLIRRCEVTAILVLYGLPRLLTGSILAHEMMHAWLRLKGYPNLSPEVEEGICQVLAYMWLDSEIYAASASDVASSSSSSSPSSSSSSSSSSSKKGKRSDFEKELDTDFASIWLRSLISHLIENLRNRNDVGKFMSLDEWTVIEKEDLECAVAMSLSEQDQKGLNVIGKLNGVCLDLEHHSVVTWEEEDEQLAKALQESYPFAEDEQLAKALQESCPLEEDELLAKALQESCPLEEDELFAKAVHESLLESPPQYGICAGCNTEISPGKILRRMDAIWHAECFRCHACNLPIKDREFSKSGKHRYHKSCRKKPHSPICDVCKNFFSKSGKHRYHKSCRKKPHSPICDVCKNFIPKNSAGLIECRERPFWKQQFCPSHEHDRTPQCCSCERMETRDRKYLLLDDGRKLCLECLDSAVMDTNECQPLYIEIQNFYEGLHMKVEQKIPMLLVQRQALNVAMDGEKNGHHHMRETRGLCLSEEQTVTTISRGPRMADNQFIDMITEPRRLIRRCEVTAILVLYGLPRLVTGSILAHEMMHAWLRLKGLSSYHSPIDIIYVLDLVKPRITNRMFDRLPQS</sequence>
<dbReference type="SUPFAM" id="SSF57716">
    <property type="entry name" value="Glucocorticoid receptor-like (DNA-binding domain)"/>
    <property type="match status" value="3"/>
</dbReference>
<keyword evidence="3 6" id="KW-0862">Zinc</keyword>
<comment type="caution">
    <text evidence="9">The sequence shown here is derived from an EMBL/GenBank/DDBJ whole genome shotgun (WGS) entry which is preliminary data.</text>
</comment>
<feature type="region of interest" description="Disordered" evidence="7">
    <location>
        <begin position="421"/>
        <end position="444"/>
    </location>
</feature>
<dbReference type="InterPro" id="IPR022087">
    <property type="entry name" value="DA1-like_dom"/>
</dbReference>
<dbReference type="SMART" id="SM00132">
    <property type="entry name" value="LIM"/>
    <property type="match status" value="2"/>
</dbReference>
<dbReference type="GO" id="GO:0043130">
    <property type="term" value="F:ubiquitin binding"/>
    <property type="evidence" value="ECO:0007669"/>
    <property type="project" value="UniProtKB-ARBA"/>
</dbReference>
<evidence type="ECO:0000256" key="1">
    <source>
        <dbReference type="ARBA" id="ARBA00022723"/>
    </source>
</evidence>
<name>A0AAW0KT14_QUESU</name>
<dbReference type="Pfam" id="PF00412">
    <property type="entry name" value="LIM"/>
    <property type="match status" value="2"/>
</dbReference>
<feature type="region of interest" description="Disordered" evidence="7">
    <location>
        <begin position="63"/>
        <end position="118"/>
    </location>
</feature>
<dbReference type="FunFam" id="2.10.110.10:FF:000078">
    <property type="entry name" value="Protein DA1-related 1"/>
    <property type="match status" value="1"/>
</dbReference>
<evidence type="ECO:0000256" key="6">
    <source>
        <dbReference type="PROSITE-ProRule" id="PRU00125"/>
    </source>
</evidence>
<accession>A0AAW0KT14</accession>
<dbReference type="GO" id="GO:0140096">
    <property type="term" value="F:catalytic activity, acting on a protein"/>
    <property type="evidence" value="ECO:0007669"/>
    <property type="project" value="UniProtKB-ARBA"/>
</dbReference>
<feature type="region of interest" description="Disordered" evidence="7">
    <location>
        <begin position="673"/>
        <end position="695"/>
    </location>
</feature>
<evidence type="ECO:0000313" key="10">
    <source>
        <dbReference type="Proteomes" id="UP000237347"/>
    </source>
</evidence>
<evidence type="ECO:0000313" key="9">
    <source>
        <dbReference type="EMBL" id="KAK7842095.1"/>
    </source>
</evidence>
<evidence type="ECO:0000256" key="3">
    <source>
        <dbReference type="ARBA" id="ARBA00022833"/>
    </source>
</evidence>
<dbReference type="CDD" id="cd09396">
    <property type="entry name" value="LIM_DA1"/>
    <property type="match status" value="2"/>
</dbReference>
<evidence type="ECO:0000256" key="5">
    <source>
        <dbReference type="ARBA" id="ARBA00023038"/>
    </source>
</evidence>
<dbReference type="GO" id="GO:0016787">
    <property type="term" value="F:hydrolase activity"/>
    <property type="evidence" value="ECO:0007669"/>
    <property type="project" value="UniProtKB-ARBA"/>
</dbReference>
<gene>
    <name evidence="9" type="primary">DAR1_0</name>
    <name evidence="9" type="ORF">CFP56_014342</name>
</gene>
<evidence type="ECO:0000256" key="4">
    <source>
        <dbReference type="ARBA" id="ARBA00022843"/>
    </source>
</evidence>
<dbReference type="PANTHER" id="PTHR24209:SF25">
    <property type="entry name" value="PROTEIN DA1-RELATED 1"/>
    <property type="match status" value="1"/>
</dbReference>
<dbReference type="InterPro" id="IPR001781">
    <property type="entry name" value="Znf_LIM"/>
</dbReference>
<feature type="region of interest" description="Disordered" evidence="7">
    <location>
        <begin position="923"/>
        <end position="945"/>
    </location>
</feature>
<evidence type="ECO:0000256" key="7">
    <source>
        <dbReference type="SAM" id="MobiDB-lite"/>
    </source>
</evidence>
<keyword evidence="2" id="KW-0677">Repeat</keyword>
<feature type="compositionally biased region" description="Low complexity" evidence="7">
    <location>
        <begin position="673"/>
        <end position="690"/>
    </location>
</feature>
<keyword evidence="5 6" id="KW-0440">LIM domain</keyword>
<reference evidence="9 10" key="1">
    <citation type="journal article" date="2018" name="Sci. Data">
        <title>The draft genome sequence of cork oak.</title>
        <authorList>
            <person name="Ramos A.M."/>
            <person name="Usie A."/>
            <person name="Barbosa P."/>
            <person name="Barros P.M."/>
            <person name="Capote T."/>
            <person name="Chaves I."/>
            <person name="Simoes F."/>
            <person name="Abreu I."/>
            <person name="Carrasquinho I."/>
            <person name="Faro C."/>
            <person name="Guimaraes J.B."/>
            <person name="Mendonca D."/>
            <person name="Nobrega F."/>
            <person name="Rodrigues L."/>
            <person name="Saibo N.J.M."/>
            <person name="Varela M.C."/>
            <person name="Egas C."/>
            <person name="Matos J."/>
            <person name="Miguel C.M."/>
            <person name="Oliveira M.M."/>
            <person name="Ricardo C.P."/>
            <person name="Goncalves S."/>
        </authorList>
    </citation>
    <scope>NUCLEOTIDE SEQUENCE [LARGE SCALE GENOMIC DNA]</scope>
    <source>
        <strain evidence="10">cv. HL8</strain>
    </source>
</reference>